<dbReference type="Proteomes" id="UP001500457">
    <property type="component" value="Unassembled WGS sequence"/>
</dbReference>
<dbReference type="PANTHER" id="PTHR11365:SF23">
    <property type="entry name" value="HYPOTHETICAL 5-OXOPROLINASE (EUROFUNG)-RELATED"/>
    <property type="match status" value="1"/>
</dbReference>
<dbReference type="InterPro" id="IPR008040">
    <property type="entry name" value="Hydant_A_N"/>
</dbReference>
<dbReference type="RefSeq" id="WP_274232413.1">
    <property type="nucleotide sequence ID" value="NZ_BAABHQ010000008.1"/>
</dbReference>
<evidence type="ECO:0000313" key="5">
    <source>
        <dbReference type="Proteomes" id="UP001500457"/>
    </source>
</evidence>
<evidence type="ECO:0000259" key="3">
    <source>
        <dbReference type="Pfam" id="PF05378"/>
    </source>
</evidence>
<dbReference type="Pfam" id="PF01968">
    <property type="entry name" value="Hydantoinase_A"/>
    <property type="match status" value="1"/>
</dbReference>
<protein>
    <recommendedName>
        <fullName evidence="6">N-methylhydantoinase A</fullName>
    </recommendedName>
</protein>
<sequence length="646" mass="66443">MLNIDVDTGGTMTDGLVSGDAPSAGFSGVFSVKVETTPHDVTIAFAEVLEAARRRVGAASMRDLLDEVALIRWSSTITSNVLAQKSGPKLGLLVSAGHEDDLYTSPEEAATVVGPLIDRDNITGIPEGASDDEIRTAVKGLFDQGIRRINISLRGAFADDAAEQKIVALVDAQYPDHYLGSIPALPASEILLRPDDATRTFVSLINAYVHPSLATTLYRAEETLKQEHSWRGNVLVGHINGGVARIGKTTAFDTIESGPLFGTHACAAEAARLGDAAVLAIDVGGTTAKVSAVEDGRVVDRDEGHLFGIPVRTNLPLLRSIALGGGSVARVAGEGGTSGSAGGHVTLGPDSMGAAPGPACYGLGGRSATATDAFVVLGLLSPTAFLEGRRTLDVDAARAAIDRAVGTPLGLSTEDAAQRIVDTALDMAAQLARDTAAEMGWDPADTAVHALGGNGPLLATGVAERLGASTVRLFGFGNVLSAYGSAISDVVHVYESAVSGAEEARGAAARLREEARRDLRGEGFDPDGAVLAWEVRDADGTRHTAEGDVDGTVDSVLTGTPRLVHLTARSVLPSLERTAPAGGDEPAGGERGGLPVHGWSSVAGQRLDGPVLVDGGAFTWFVGPGWSLQVDENGDATATRTTGGTP</sequence>
<organism evidence="4 5">
    <name type="scientific">Actinomycetospora straminea</name>
    <dbReference type="NCBI Taxonomy" id="663607"/>
    <lineage>
        <taxon>Bacteria</taxon>
        <taxon>Bacillati</taxon>
        <taxon>Actinomycetota</taxon>
        <taxon>Actinomycetes</taxon>
        <taxon>Pseudonocardiales</taxon>
        <taxon>Pseudonocardiaceae</taxon>
        <taxon>Actinomycetospora</taxon>
    </lineage>
</organism>
<evidence type="ECO:0000259" key="2">
    <source>
        <dbReference type="Pfam" id="PF01968"/>
    </source>
</evidence>
<proteinExistence type="predicted"/>
<dbReference type="EMBL" id="BAABHQ010000008">
    <property type="protein sequence ID" value="GAA4879476.1"/>
    <property type="molecule type" value="Genomic_DNA"/>
</dbReference>
<evidence type="ECO:0000256" key="1">
    <source>
        <dbReference type="SAM" id="MobiDB-lite"/>
    </source>
</evidence>
<name>A0ABP9EHZ7_9PSEU</name>
<keyword evidence="5" id="KW-1185">Reference proteome</keyword>
<evidence type="ECO:0008006" key="6">
    <source>
        <dbReference type="Google" id="ProtNLM"/>
    </source>
</evidence>
<evidence type="ECO:0000313" key="4">
    <source>
        <dbReference type="EMBL" id="GAA4879476.1"/>
    </source>
</evidence>
<dbReference type="InterPro" id="IPR045079">
    <property type="entry name" value="Oxoprolinase-like"/>
</dbReference>
<feature type="region of interest" description="Disordered" evidence="1">
    <location>
        <begin position="574"/>
        <end position="597"/>
    </location>
</feature>
<dbReference type="PANTHER" id="PTHR11365">
    <property type="entry name" value="5-OXOPROLINASE RELATED"/>
    <property type="match status" value="1"/>
</dbReference>
<dbReference type="InterPro" id="IPR002821">
    <property type="entry name" value="Hydantoinase_A"/>
</dbReference>
<comment type="caution">
    <text evidence="4">The sequence shown here is derived from an EMBL/GenBank/DDBJ whole genome shotgun (WGS) entry which is preliminary data.</text>
</comment>
<feature type="domain" description="Hydantoinase/oxoprolinase N-terminal" evidence="3">
    <location>
        <begin position="4"/>
        <end position="168"/>
    </location>
</feature>
<reference evidence="5" key="1">
    <citation type="journal article" date="2019" name="Int. J. Syst. Evol. Microbiol.">
        <title>The Global Catalogue of Microorganisms (GCM) 10K type strain sequencing project: providing services to taxonomists for standard genome sequencing and annotation.</title>
        <authorList>
            <consortium name="The Broad Institute Genomics Platform"/>
            <consortium name="The Broad Institute Genome Sequencing Center for Infectious Disease"/>
            <person name="Wu L."/>
            <person name="Ma J."/>
        </authorList>
    </citation>
    <scope>NUCLEOTIDE SEQUENCE [LARGE SCALE GENOMIC DNA]</scope>
    <source>
        <strain evidence="5">JCM 17983</strain>
    </source>
</reference>
<feature type="domain" description="Hydantoinase A/oxoprolinase" evidence="2">
    <location>
        <begin position="199"/>
        <end position="492"/>
    </location>
</feature>
<accession>A0ABP9EHZ7</accession>
<dbReference type="Pfam" id="PF05378">
    <property type="entry name" value="Hydant_A_N"/>
    <property type="match status" value="1"/>
</dbReference>
<gene>
    <name evidence="4" type="ORF">GCM10023203_32630</name>
</gene>